<feature type="transmembrane region" description="Helical" evidence="1">
    <location>
        <begin position="97"/>
        <end position="116"/>
    </location>
</feature>
<reference evidence="3" key="1">
    <citation type="submission" date="2017-05" db="EMBL/GenBank/DDBJ databases">
        <title>Complete and WGS of Bordetella genogroups.</title>
        <authorList>
            <person name="Spilker T."/>
            <person name="Lipuma J."/>
        </authorList>
    </citation>
    <scope>NUCLEOTIDE SEQUENCE [LARGE SCALE GENOMIC DNA]</scope>
    <source>
        <strain evidence="3">AU8256</strain>
    </source>
</reference>
<evidence type="ECO:0000313" key="2">
    <source>
        <dbReference type="EMBL" id="OZI79349.1"/>
    </source>
</evidence>
<dbReference type="Proteomes" id="UP000215633">
    <property type="component" value="Unassembled WGS sequence"/>
</dbReference>
<evidence type="ECO:0008006" key="4">
    <source>
        <dbReference type="Google" id="ProtNLM"/>
    </source>
</evidence>
<dbReference type="AlphaFoldDB" id="A0A261VZB9"/>
<sequence length="121" mass="13375">MLYRALADFVLLVHAAFVLFVALGGLLVLWKRWLMPWHLAALAWGATVMGLGWICPLTPLENDLRQMAGQEGYPGGFIDHYVFGLIYPEGLTRGMQVMLAGALVIGSAVVYALAYARRPRK</sequence>
<proteinExistence type="predicted"/>
<dbReference type="EMBL" id="NEVT01000003">
    <property type="protein sequence ID" value="OZI79349.1"/>
    <property type="molecule type" value="Genomic_DNA"/>
</dbReference>
<dbReference type="Pfam" id="PF10861">
    <property type="entry name" value="DUF2784"/>
    <property type="match status" value="1"/>
</dbReference>
<organism evidence="2 3">
    <name type="scientific">Bordetella genomosp. 2</name>
    <dbReference type="NCBI Taxonomy" id="1983456"/>
    <lineage>
        <taxon>Bacteria</taxon>
        <taxon>Pseudomonadati</taxon>
        <taxon>Pseudomonadota</taxon>
        <taxon>Betaproteobacteria</taxon>
        <taxon>Burkholderiales</taxon>
        <taxon>Alcaligenaceae</taxon>
        <taxon>Bordetella</taxon>
    </lineage>
</organism>
<dbReference type="RefSeq" id="WP_094805925.1">
    <property type="nucleotide sequence ID" value="NZ_NEVT01000003.1"/>
</dbReference>
<keyword evidence="1" id="KW-0812">Transmembrane</keyword>
<evidence type="ECO:0000313" key="3">
    <source>
        <dbReference type="Proteomes" id="UP000215633"/>
    </source>
</evidence>
<dbReference type="InterPro" id="IPR021218">
    <property type="entry name" value="DUF2784"/>
</dbReference>
<gene>
    <name evidence="2" type="ORF">CAL24_05285</name>
</gene>
<keyword evidence="1" id="KW-1133">Transmembrane helix</keyword>
<feature type="transmembrane region" description="Helical" evidence="1">
    <location>
        <begin position="6"/>
        <end position="30"/>
    </location>
</feature>
<evidence type="ECO:0000256" key="1">
    <source>
        <dbReference type="SAM" id="Phobius"/>
    </source>
</evidence>
<keyword evidence="1" id="KW-0472">Membrane</keyword>
<name>A0A261VZB9_9BORD</name>
<protein>
    <recommendedName>
        <fullName evidence="4">DUF2784 domain-containing protein</fullName>
    </recommendedName>
</protein>
<feature type="transmembrane region" description="Helical" evidence="1">
    <location>
        <begin position="37"/>
        <end position="54"/>
    </location>
</feature>
<comment type="caution">
    <text evidence="2">The sequence shown here is derived from an EMBL/GenBank/DDBJ whole genome shotgun (WGS) entry which is preliminary data.</text>
</comment>
<accession>A0A261VZB9</accession>
<keyword evidence="3" id="KW-1185">Reference proteome</keyword>